<proteinExistence type="predicted"/>
<dbReference type="PIRSF" id="PIRSF018008">
    <property type="entry name" value="UCP018008"/>
    <property type="match status" value="1"/>
</dbReference>
<organism evidence="1 2">
    <name type="scientific">Candidatus Scalindua rubra</name>
    <dbReference type="NCBI Taxonomy" id="1872076"/>
    <lineage>
        <taxon>Bacteria</taxon>
        <taxon>Pseudomonadati</taxon>
        <taxon>Planctomycetota</taxon>
        <taxon>Candidatus Brocadiia</taxon>
        <taxon>Candidatus Brocadiales</taxon>
        <taxon>Candidatus Scalinduaceae</taxon>
        <taxon>Candidatus Scalindua</taxon>
    </lineage>
</organism>
<dbReference type="Proteomes" id="UP000094056">
    <property type="component" value="Unassembled WGS sequence"/>
</dbReference>
<evidence type="ECO:0000313" key="2">
    <source>
        <dbReference type="Proteomes" id="UP000094056"/>
    </source>
</evidence>
<evidence type="ECO:0008006" key="3">
    <source>
        <dbReference type="Google" id="ProtNLM"/>
    </source>
</evidence>
<name>A0A1E3XDD8_9BACT</name>
<dbReference type="AlphaFoldDB" id="A0A1E3XDD8"/>
<dbReference type="InterPro" id="IPR008306">
    <property type="entry name" value="UCP018008"/>
</dbReference>
<dbReference type="Pfam" id="PF04250">
    <property type="entry name" value="DUF429"/>
    <property type="match status" value="1"/>
</dbReference>
<dbReference type="PATRIC" id="fig|1872076.5.peg.1433"/>
<accession>A0A1E3XDD8</accession>
<dbReference type="EMBL" id="MAYW01000023">
    <property type="protein sequence ID" value="ODS33646.1"/>
    <property type="molecule type" value="Genomic_DNA"/>
</dbReference>
<sequence>MKFIGIDLAWSYRNNTAVSILELHSIKKSVNLVDYAERLESDEEIIDYVSKNVDKGACVSIDAPLIVKNRTGARPVDREVSARYRKYFAGAHPCNLNKFKGKVRGNELFKKLTELGFEHNPYISISKRRRITNIIIEVYPHPAQVVLFKLRKRVLYKRGDVETKRKGLLRLRRYIVERLPNTEPRLNVNHKLQDLCTRSIQAMRGKSLKNYEDTLDSLICAYVGLYHWYWGNEKSEVIGDLQTGYIVTPKSR</sequence>
<reference evidence="1 2" key="1">
    <citation type="submission" date="2016-07" db="EMBL/GenBank/DDBJ databases">
        <title>Draft genome of Scalindua rubra, obtained from a brine-seawater interface in the Red Sea, sheds light on salt adaptation in anammox bacteria.</title>
        <authorList>
            <person name="Speth D.R."/>
            <person name="Lagkouvardos I."/>
            <person name="Wang Y."/>
            <person name="Qian P.-Y."/>
            <person name="Dutilh B.E."/>
            <person name="Jetten M.S."/>
        </authorList>
    </citation>
    <scope>NUCLEOTIDE SEQUENCE [LARGE SCALE GENOMIC DNA]</scope>
    <source>
        <strain evidence="1">BSI-1</strain>
    </source>
</reference>
<dbReference type="InterPro" id="IPR007362">
    <property type="entry name" value="DUF429"/>
</dbReference>
<protein>
    <recommendedName>
        <fullName evidence="3">DUF429 domain-containing protein</fullName>
    </recommendedName>
</protein>
<evidence type="ECO:0000313" key="1">
    <source>
        <dbReference type="EMBL" id="ODS33646.1"/>
    </source>
</evidence>
<gene>
    <name evidence="1" type="ORF">SCARUB_01247</name>
</gene>
<comment type="caution">
    <text evidence="1">The sequence shown here is derived from an EMBL/GenBank/DDBJ whole genome shotgun (WGS) entry which is preliminary data.</text>
</comment>